<organism evidence="2 3">
    <name type="scientific">Persicitalea jodogahamensis</name>
    <dbReference type="NCBI Taxonomy" id="402147"/>
    <lineage>
        <taxon>Bacteria</taxon>
        <taxon>Pseudomonadati</taxon>
        <taxon>Bacteroidota</taxon>
        <taxon>Cytophagia</taxon>
        <taxon>Cytophagales</taxon>
        <taxon>Spirosomataceae</taxon>
        <taxon>Persicitalea</taxon>
    </lineage>
</organism>
<dbReference type="InterPro" id="IPR003961">
    <property type="entry name" value="FN3_dom"/>
</dbReference>
<dbReference type="Pfam" id="PF18962">
    <property type="entry name" value="Por_Secre_tail"/>
    <property type="match status" value="1"/>
</dbReference>
<keyword evidence="3" id="KW-1185">Reference proteome</keyword>
<dbReference type="AlphaFoldDB" id="A0A8J3D0J4"/>
<reference evidence="2 3" key="1">
    <citation type="journal article" date="2014" name="Int. J. Syst. Evol. Microbiol.">
        <title>Complete genome sequence of Corynebacterium casei LMG S-19264T (=DSM 44701T), isolated from a smear-ripened cheese.</title>
        <authorList>
            <consortium name="US DOE Joint Genome Institute (JGI-PGF)"/>
            <person name="Walter F."/>
            <person name="Albersmeier A."/>
            <person name="Kalinowski J."/>
            <person name="Ruckert C."/>
        </authorList>
    </citation>
    <scope>NUCLEOTIDE SEQUENCE [LARGE SCALE GENOMIC DNA]</scope>
    <source>
        <strain evidence="2 3">KCTC 12866</strain>
    </source>
</reference>
<dbReference type="Pfam" id="PF13573">
    <property type="entry name" value="SprB"/>
    <property type="match status" value="5"/>
</dbReference>
<dbReference type="InterPro" id="IPR035986">
    <property type="entry name" value="PKD_dom_sf"/>
</dbReference>
<dbReference type="Gene3D" id="2.60.40.10">
    <property type="entry name" value="Immunoglobulins"/>
    <property type="match status" value="1"/>
</dbReference>
<protein>
    <recommendedName>
        <fullName evidence="1">Fibronectin type-III domain-containing protein</fullName>
    </recommendedName>
</protein>
<dbReference type="InterPro" id="IPR026444">
    <property type="entry name" value="Secre_tail"/>
</dbReference>
<evidence type="ECO:0000313" key="2">
    <source>
        <dbReference type="EMBL" id="GHB58159.1"/>
    </source>
</evidence>
<dbReference type="SUPFAM" id="SSF49265">
    <property type="entry name" value="Fibronectin type III"/>
    <property type="match status" value="1"/>
</dbReference>
<evidence type="ECO:0000259" key="1">
    <source>
        <dbReference type="PROSITE" id="PS50853"/>
    </source>
</evidence>
<dbReference type="Gene3D" id="2.40.10.10">
    <property type="entry name" value="Trypsin-like serine proteases"/>
    <property type="match status" value="4"/>
</dbReference>
<evidence type="ECO:0000313" key="3">
    <source>
        <dbReference type="Proteomes" id="UP000598271"/>
    </source>
</evidence>
<comment type="caution">
    <text evidence="2">The sequence shown here is derived from an EMBL/GenBank/DDBJ whole genome shotgun (WGS) entry which is preliminary data.</text>
</comment>
<dbReference type="SMART" id="SM00060">
    <property type="entry name" value="FN3"/>
    <property type="match status" value="1"/>
</dbReference>
<accession>A0A8J3D0J4</accession>
<sequence>MLTAIGGISTAQTYVPVIVSGFNHDLIAEGSGGTNRAENTTTISFDLAGGFGGNNVMYSTDFRGNFNPTSPPPYGLPTNRIINSANLPGASYTLADYSANNTLFLAANGSSGTLTLQTPGVFSTIAILGSSAELSSGFTARLNFSDGSNYSTSFTVPDWFNGSNFAVKGIGRVSRTTLGTSVADNLSGDAQNPRLYDNKITLSPPFNNRILTSVTFTKTSTTGRTAILALTGITAVDAPPPPVALPATSVSVNTATANWQATPNAVDYFLDVSESPTFSTFVTGYNNLVVSNAPTKEITGLHPNTAYYYRLRASNRNGTSASSNTITFNTAGAPPCPTFTTTVTDVKCFGGSDGSIAITASGGTGNYQYSLDSGQTYGTSSSFTGLTAGGYVIRVKDANGCETDVREVGITQPATFVNFTSAITNVRCFGGSDGSIAITASGGTASYKYSIDGGQTYGTSPGFTGLTAGGYVLRVKDANGCQTDIQETAISQPAAAVGFTSIVTNVSCNGGSDGSVVINASGGTGTYLYSISNGVSYSNSSSFTELSATTLGLAVKDEKGCQAENEFVNITQPDAISFTTIVTNVKCFGGNDGSIVVAASGGTARYQYSIDGGQTYGTSPSFTGLTAGGYVVRVKDTNGCETDIQEVGVTQPATSVSFTSVTTNVKCFGGSDGSINVTAIGGTPGYTYSKDGGVSYGIVANVNTLAAGIYTIRVKDANGCETAAQDVIITEPTALNVTLSGNVSVTYGYGSNCTTLRATTSGGTPIYSYVWKQGDVVIGRSATQQLCPTETTTYTVMVTDRNGCTVQKTVTVKVQDIRCGNKGDKVTVCHNGHEICISPNAVQAHLDHGDYLGGCGNATARLSAEVATNTPLTLSLQAYPNPVQDVVTLDVLAPTAGAATFEVLDLTGRTRQNRSENLTEGLNQLELRLGTLPTGLYLIRAVDALGRQGVVKVSKQ</sequence>
<dbReference type="PROSITE" id="PS50853">
    <property type="entry name" value="FN3"/>
    <property type="match status" value="1"/>
</dbReference>
<proteinExistence type="predicted"/>
<dbReference type="InterPro" id="IPR043504">
    <property type="entry name" value="Peptidase_S1_PA_chymotrypsin"/>
</dbReference>
<dbReference type="CDD" id="cd00063">
    <property type="entry name" value="FN3"/>
    <property type="match status" value="1"/>
</dbReference>
<feature type="domain" description="Fibronectin type-III" evidence="1">
    <location>
        <begin position="241"/>
        <end position="333"/>
    </location>
</feature>
<dbReference type="InterPro" id="IPR025667">
    <property type="entry name" value="SprB_repeat"/>
</dbReference>
<gene>
    <name evidence="2" type="ORF">GCM10007390_09540</name>
</gene>
<dbReference type="SUPFAM" id="SSF49299">
    <property type="entry name" value="PKD domain"/>
    <property type="match status" value="1"/>
</dbReference>
<dbReference type="NCBIfam" id="TIGR04183">
    <property type="entry name" value="Por_Secre_tail"/>
    <property type="match status" value="1"/>
</dbReference>
<dbReference type="InterPro" id="IPR013783">
    <property type="entry name" value="Ig-like_fold"/>
</dbReference>
<dbReference type="Proteomes" id="UP000598271">
    <property type="component" value="Unassembled WGS sequence"/>
</dbReference>
<dbReference type="InterPro" id="IPR036116">
    <property type="entry name" value="FN3_sf"/>
</dbReference>
<name>A0A8J3D0J4_9BACT</name>
<dbReference type="EMBL" id="BMXF01000001">
    <property type="protein sequence ID" value="GHB58159.1"/>
    <property type="molecule type" value="Genomic_DNA"/>
</dbReference>